<accession>A0AAV2QXK3</accession>
<evidence type="ECO:0000313" key="2">
    <source>
        <dbReference type="Proteomes" id="UP001497623"/>
    </source>
</evidence>
<protein>
    <submittedName>
        <fullName evidence="1">Uncharacterized protein</fullName>
    </submittedName>
</protein>
<dbReference type="Proteomes" id="UP001497623">
    <property type="component" value="Unassembled WGS sequence"/>
</dbReference>
<dbReference type="EMBL" id="CAXKWB010011821">
    <property type="protein sequence ID" value="CAL4102340.1"/>
    <property type="molecule type" value="Genomic_DNA"/>
</dbReference>
<dbReference type="AlphaFoldDB" id="A0AAV2QXK3"/>
<sequence length="132" mass="15037">RNQNAPTNILGDYSDDDYSMEEVIYQLAKLLFSQTQQKDGPDGSEKMMEKVVALVEQETQQGIITPEAHDKVLDVMMRSLVDGVKENELSASLIHTYGDMHQKSHSLDYPTFKTNNRLTTMENVEENKVINE</sequence>
<proteinExistence type="predicted"/>
<feature type="non-terminal residue" evidence="1">
    <location>
        <position position="132"/>
    </location>
</feature>
<gene>
    <name evidence="1" type="ORF">MNOR_LOCUS17294</name>
</gene>
<organism evidence="1 2">
    <name type="scientific">Meganyctiphanes norvegica</name>
    <name type="common">Northern krill</name>
    <name type="synonym">Thysanopoda norvegica</name>
    <dbReference type="NCBI Taxonomy" id="48144"/>
    <lineage>
        <taxon>Eukaryota</taxon>
        <taxon>Metazoa</taxon>
        <taxon>Ecdysozoa</taxon>
        <taxon>Arthropoda</taxon>
        <taxon>Crustacea</taxon>
        <taxon>Multicrustacea</taxon>
        <taxon>Malacostraca</taxon>
        <taxon>Eumalacostraca</taxon>
        <taxon>Eucarida</taxon>
        <taxon>Euphausiacea</taxon>
        <taxon>Euphausiidae</taxon>
        <taxon>Meganyctiphanes</taxon>
    </lineage>
</organism>
<reference evidence="1 2" key="1">
    <citation type="submission" date="2024-05" db="EMBL/GenBank/DDBJ databases">
        <authorList>
            <person name="Wallberg A."/>
        </authorList>
    </citation>
    <scope>NUCLEOTIDE SEQUENCE [LARGE SCALE GENOMIC DNA]</scope>
</reference>
<evidence type="ECO:0000313" key="1">
    <source>
        <dbReference type="EMBL" id="CAL4102340.1"/>
    </source>
</evidence>
<feature type="non-terminal residue" evidence="1">
    <location>
        <position position="1"/>
    </location>
</feature>
<name>A0AAV2QXK3_MEGNR</name>
<keyword evidence="2" id="KW-1185">Reference proteome</keyword>
<comment type="caution">
    <text evidence="1">The sequence shown here is derived from an EMBL/GenBank/DDBJ whole genome shotgun (WGS) entry which is preliminary data.</text>
</comment>